<dbReference type="Proteomes" id="UP001055153">
    <property type="component" value="Unassembled WGS sequence"/>
</dbReference>
<dbReference type="CDD" id="cd00093">
    <property type="entry name" value="HTH_XRE"/>
    <property type="match status" value="1"/>
</dbReference>
<dbReference type="Gene3D" id="1.10.260.40">
    <property type="entry name" value="lambda repressor-like DNA-binding domains"/>
    <property type="match status" value="1"/>
</dbReference>
<proteinExistence type="predicted"/>
<evidence type="ECO:0000313" key="2">
    <source>
        <dbReference type="Proteomes" id="UP001055153"/>
    </source>
</evidence>
<dbReference type="Pfam" id="PF21716">
    <property type="entry name" value="dnstrm_HI1420"/>
    <property type="match status" value="1"/>
</dbReference>
<dbReference type="NCBIfam" id="TIGR02684">
    <property type="entry name" value="dnstrm_HI1420"/>
    <property type="match status" value="1"/>
</dbReference>
<dbReference type="InterPro" id="IPR010982">
    <property type="entry name" value="Lambda_DNA-bd_dom_sf"/>
</dbReference>
<dbReference type="InterPro" id="IPR014057">
    <property type="entry name" value="HI1420"/>
</dbReference>
<evidence type="ECO:0000313" key="1">
    <source>
        <dbReference type="EMBL" id="GJD98325.1"/>
    </source>
</evidence>
<evidence type="ECO:0008006" key="3">
    <source>
        <dbReference type="Google" id="ProtNLM"/>
    </source>
</evidence>
<gene>
    <name evidence="1" type="ORF">GMJLKIPL_0232</name>
</gene>
<sequence length="98" mass="10309">MALETLSWDTADSLDTPERIALSIEAVLEDGDPALIAAAIGDVARAKGMSQVAQKAGLSREAMYRALSEDGNPRLTTLMAVLKALGLRLTVTPANRTA</sequence>
<accession>A0ABQ4S9I4</accession>
<keyword evidence="2" id="KW-1185">Reference proteome</keyword>
<dbReference type="EMBL" id="BPQQ01000003">
    <property type="protein sequence ID" value="GJD98325.1"/>
    <property type="molecule type" value="Genomic_DNA"/>
</dbReference>
<reference evidence="1" key="2">
    <citation type="submission" date="2021-08" db="EMBL/GenBank/DDBJ databases">
        <authorList>
            <person name="Tani A."/>
            <person name="Ola A."/>
            <person name="Ogura Y."/>
            <person name="Katsura K."/>
            <person name="Hayashi T."/>
        </authorList>
    </citation>
    <scope>NUCLEOTIDE SEQUENCE</scope>
    <source>
        <strain evidence="1">DSM 17168</strain>
    </source>
</reference>
<dbReference type="InterPro" id="IPR001387">
    <property type="entry name" value="Cro/C1-type_HTH"/>
</dbReference>
<name>A0ABQ4S9I4_9HYPH</name>
<dbReference type="SUPFAM" id="SSF47413">
    <property type="entry name" value="lambda repressor-like DNA-binding domains"/>
    <property type="match status" value="1"/>
</dbReference>
<dbReference type="RefSeq" id="WP_238233284.1">
    <property type="nucleotide sequence ID" value="NZ_BPQQ01000003.1"/>
</dbReference>
<organism evidence="1 2">
    <name type="scientific">Methylobacterium isbiliense</name>
    <dbReference type="NCBI Taxonomy" id="315478"/>
    <lineage>
        <taxon>Bacteria</taxon>
        <taxon>Pseudomonadati</taxon>
        <taxon>Pseudomonadota</taxon>
        <taxon>Alphaproteobacteria</taxon>
        <taxon>Hyphomicrobiales</taxon>
        <taxon>Methylobacteriaceae</taxon>
        <taxon>Methylobacterium</taxon>
    </lineage>
</organism>
<protein>
    <recommendedName>
        <fullName evidence="3">Addiction module antidote protein</fullName>
    </recommendedName>
</protein>
<dbReference type="PANTHER" id="PTHR40275">
    <property type="entry name" value="SSL7038 PROTEIN"/>
    <property type="match status" value="1"/>
</dbReference>
<comment type="caution">
    <text evidence="1">The sequence shown here is derived from an EMBL/GenBank/DDBJ whole genome shotgun (WGS) entry which is preliminary data.</text>
</comment>
<reference evidence="1" key="1">
    <citation type="journal article" date="2021" name="Front. Microbiol.">
        <title>Comprehensive Comparative Genomics and Phenotyping of Methylobacterium Species.</title>
        <authorList>
            <person name="Alessa O."/>
            <person name="Ogura Y."/>
            <person name="Fujitani Y."/>
            <person name="Takami H."/>
            <person name="Hayashi T."/>
            <person name="Sahin N."/>
            <person name="Tani A."/>
        </authorList>
    </citation>
    <scope>NUCLEOTIDE SEQUENCE</scope>
    <source>
        <strain evidence="1">DSM 17168</strain>
    </source>
</reference>
<dbReference type="PANTHER" id="PTHR40275:SF1">
    <property type="entry name" value="SSL7038 PROTEIN"/>
    <property type="match status" value="1"/>
</dbReference>